<comment type="caution">
    <text evidence="1">The sequence shown here is derived from an EMBL/GenBank/DDBJ whole genome shotgun (WGS) entry which is preliminary data.</text>
</comment>
<organism evidence="1 2">
    <name type="scientific">Smittium simulii</name>
    <dbReference type="NCBI Taxonomy" id="133385"/>
    <lineage>
        <taxon>Eukaryota</taxon>
        <taxon>Fungi</taxon>
        <taxon>Fungi incertae sedis</taxon>
        <taxon>Zoopagomycota</taxon>
        <taxon>Kickxellomycotina</taxon>
        <taxon>Harpellomycetes</taxon>
        <taxon>Harpellales</taxon>
        <taxon>Legeriomycetaceae</taxon>
        <taxon>Smittium</taxon>
    </lineage>
</organism>
<proteinExistence type="predicted"/>
<sequence length="76" mass="8693">MNRSKKHKEGSLTKSLEVSQNYLCPNSNRGRTPIYRYQWISAPGMELETAKFMIVIHVARVLIVDNIKCSPTSLNQ</sequence>
<dbReference type="Proteomes" id="UP000245383">
    <property type="component" value="Unassembled WGS sequence"/>
</dbReference>
<keyword evidence="2" id="KW-1185">Reference proteome</keyword>
<gene>
    <name evidence="1" type="ORF">BB561_002626</name>
</gene>
<name>A0A2T9YPN3_9FUNG</name>
<protein>
    <submittedName>
        <fullName evidence="1">Uncharacterized protein</fullName>
    </submittedName>
</protein>
<evidence type="ECO:0000313" key="2">
    <source>
        <dbReference type="Proteomes" id="UP000245383"/>
    </source>
</evidence>
<accession>A0A2T9YPN3</accession>
<dbReference type="AlphaFoldDB" id="A0A2T9YPN3"/>
<dbReference type="EMBL" id="MBFR01000095">
    <property type="protein sequence ID" value="PVU94323.1"/>
    <property type="molecule type" value="Genomic_DNA"/>
</dbReference>
<evidence type="ECO:0000313" key="1">
    <source>
        <dbReference type="EMBL" id="PVU94323.1"/>
    </source>
</evidence>
<reference evidence="1 2" key="1">
    <citation type="journal article" date="2018" name="MBio">
        <title>Comparative Genomics Reveals the Core Gene Toolbox for the Fungus-Insect Symbiosis.</title>
        <authorList>
            <person name="Wang Y."/>
            <person name="Stata M."/>
            <person name="Wang W."/>
            <person name="Stajich J.E."/>
            <person name="White M.M."/>
            <person name="Moncalvo J.M."/>
        </authorList>
    </citation>
    <scope>NUCLEOTIDE SEQUENCE [LARGE SCALE GENOMIC DNA]</scope>
    <source>
        <strain evidence="1 2">SWE-8-4</strain>
    </source>
</reference>